<evidence type="ECO:0000313" key="2">
    <source>
        <dbReference type="EMBL" id="AFU60032.1"/>
    </source>
</evidence>
<gene>
    <name evidence="2" type="ordered locus">Ngar_c31160</name>
</gene>
<dbReference type="OrthoDB" id="10207at2157"/>
<dbReference type="PROSITE" id="PS00028">
    <property type="entry name" value="ZINC_FINGER_C2H2_1"/>
    <property type="match status" value="1"/>
</dbReference>
<dbReference type="InterPro" id="IPR013087">
    <property type="entry name" value="Znf_C2H2_type"/>
</dbReference>
<dbReference type="BioCyc" id="CNIT1237085:G1324-3116-MONOMER"/>
<protein>
    <submittedName>
        <fullName evidence="2">Zinc finger C2H2 domain-containing protein</fullName>
    </submittedName>
</protein>
<proteinExistence type="predicted"/>
<evidence type="ECO:0000259" key="1">
    <source>
        <dbReference type="PROSITE" id="PS00028"/>
    </source>
</evidence>
<evidence type="ECO:0000313" key="3">
    <source>
        <dbReference type="Proteomes" id="UP000008037"/>
    </source>
</evidence>
<feature type="domain" description="C2H2-type" evidence="1">
    <location>
        <begin position="186"/>
        <end position="208"/>
    </location>
</feature>
<dbReference type="Proteomes" id="UP000008037">
    <property type="component" value="Chromosome"/>
</dbReference>
<dbReference type="InParanoid" id="K0IM62"/>
<dbReference type="KEGG" id="nga:Ngar_c31160"/>
<dbReference type="RefSeq" id="WP_015020566.1">
    <property type="nucleotide sequence ID" value="NC_018719.1"/>
</dbReference>
<keyword evidence="3" id="KW-1185">Reference proteome</keyword>
<accession>K0IM62</accession>
<dbReference type="AlphaFoldDB" id="K0IM62"/>
<reference evidence="2 3" key="1">
    <citation type="journal article" date="2012" name="Environ. Microbiol.">
        <title>The genome of the ammonia-oxidizing Candidatus Nitrososphaera gargensis: insights into metabolic versatility and environmental adaptations.</title>
        <authorList>
            <person name="Spang A."/>
            <person name="Poehlein A."/>
            <person name="Offre P."/>
            <person name="Zumbragel S."/>
            <person name="Haider S."/>
            <person name="Rychlik N."/>
            <person name="Nowka B."/>
            <person name="Schmeisser C."/>
            <person name="Lebedeva E.V."/>
            <person name="Rattei T."/>
            <person name="Bohm C."/>
            <person name="Schmid M."/>
            <person name="Galushko A."/>
            <person name="Hatzenpichler R."/>
            <person name="Weinmaier T."/>
            <person name="Daniel R."/>
            <person name="Schleper C."/>
            <person name="Spieck E."/>
            <person name="Streit W."/>
            <person name="Wagner M."/>
        </authorList>
    </citation>
    <scope>NUCLEOTIDE SEQUENCE [LARGE SCALE GENOMIC DNA]</scope>
    <source>
        <strain evidence="3">Ga9.2</strain>
    </source>
</reference>
<dbReference type="STRING" id="1237085.Ngar_c31160"/>
<dbReference type="GeneID" id="13796926"/>
<dbReference type="HOGENOM" id="CLU_1243058_0_0_2"/>
<name>K0IM62_NITGG</name>
<organism evidence="2 3">
    <name type="scientific">Nitrososphaera gargensis (strain Ga9.2)</name>
    <dbReference type="NCBI Taxonomy" id="1237085"/>
    <lineage>
        <taxon>Archaea</taxon>
        <taxon>Nitrososphaerota</taxon>
        <taxon>Nitrososphaeria</taxon>
        <taxon>Nitrososphaerales</taxon>
        <taxon>Nitrososphaeraceae</taxon>
        <taxon>Nitrososphaera</taxon>
    </lineage>
</organism>
<sequence>MSQDSVLIIWNQKQMFDRVVKLLENAKTEVLGFFNAYVFTITTDNEVFQIPKRAARKRGVKFRYITEITNDNISYCKRQLGLVDELRHLDRIRGNFIMNDSEFIASHDISPRNPITQGFYSSMGKMLKQERYVFQTLWDNAIPAEERIDQLEMGRRHDSLDSMRIMSDQAVVKEQKKTIIDRFYVCEACRSVFIYADDAEDHKTATSHKKIAEFPFFESNAT</sequence>
<dbReference type="EMBL" id="CP002408">
    <property type="protein sequence ID" value="AFU60032.1"/>
    <property type="molecule type" value="Genomic_DNA"/>
</dbReference>